<evidence type="ECO:0000256" key="1">
    <source>
        <dbReference type="SAM" id="MobiDB-lite"/>
    </source>
</evidence>
<feature type="region of interest" description="Disordered" evidence="1">
    <location>
        <begin position="196"/>
        <end position="273"/>
    </location>
</feature>
<sequence>MPPQRSRTSQAELILTGFAKEIDREEFIEDADCCIYLANKLEHNCVRVTACTCSTNDSCEYIDARESHEYGDRSACRRGPHTHRHLRHDRTKVRLCMCRSVDTVLAIEANRERISVLAAPNAGLAIVVRNDVDADKRVEPYLARSVRREAVAGWGVQNEPARIQWSWNTAVQAAARVHGQWNAAVQAVARVHRPVEGGGAGRRKRARARSQEHARGSGMRRRGCTGRWKAVAAQSVNDPAQGGRRRQQHGGWCRRRGRRKQVHARSQEHARGQWNAAAQMAAGCTGQWKAAAARSVDNEPAHAHGSVRRECGGGQWKARRRGATKTSLRTAHGDGAGGVARGGGRRGRCGASKLSPHMLMGVCAGEFGAAAA</sequence>
<reference evidence="2" key="1">
    <citation type="submission" date="2023-03" db="EMBL/GenBank/DDBJ databases">
        <title>Massive genome expansion in bonnet fungi (Mycena s.s.) driven by repeated elements and novel gene families across ecological guilds.</title>
        <authorList>
            <consortium name="Lawrence Berkeley National Laboratory"/>
            <person name="Harder C.B."/>
            <person name="Miyauchi S."/>
            <person name="Viragh M."/>
            <person name="Kuo A."/>
            <person name="Thoen E."/>
            <person name="Andreopoulos B."/>
            <person name="Lu D."/>
            <person name="Skrede I."/>
            <person name="Drula E."/>
            <person name="Henrissat B."/>
            <person name="Morin E."/>
            <person name="Kohler A."/>
            <person name="Barry K."/>
            <person name="LaButti K."/>
            <person name="Morin E."/>
            <person name="Salamov A."/>
            <person name="Lipzen A."/>
            <person name="Mereny Z."/>
            <person name="Hegedus B."/>
            <person name="Baldrian P."/>
            <person name="Stursova M."/>
            <person name="Weitz H."/>
            <person name="Taylor A."/>
            <person name="Grigoriev I.V."/>
            <person name="Nagy L.G."/>
            <person name="Martin F."/>
            <person name="Kauserud H."/>
        </authorList>
    </citation>
    <scope>NUCLEOTIDE SEQUENCE</scope>
    <source>
        <strain evidence="2">9144</strain>
    </source>
</reference>
<organism evidence="2 3">
    <name type="scientific">Mycena pura</name>
    <dbReference type="NCBI Taxonomy" id="153505"/>
    <lineage>
        <taxon>Eukaryota</taxon>
        <taxon>Fungi</taxon>
        <taxon>Dikarya</taxon>
        <taxon>Basidiomycota</taxon>
        <taxon>Agaricomycotina</taxon>
        <taxon>Agaricomycetes</taxon>
        <taxon>Agaricomycetidae</taxon>
        <taxon>Agaricales</taxon>
        <taxon>Marasmiineae</taxon>
        <taxon>Mycenaceae</taxon>
        <taxon>Mycena</taxon>
    </lineage>
</organism>
<feature type="region of interest" description="Disordered" evidence="1">
    <location>
        <begin position="299"/>
        <end position="319"/>
    </location>
</feature>
<feature type="compositionally biased region" description="Basic residues" evidence="1">
    <location>
        <begin position="243"/>
        <end position="263"/>
    </location>
</feature>
<name>A0AAD6V326_9AGAR</name>
<comment type="caution">
    <text evidence="2">The sequence shown here is derived from an EMBL/GenBank/DDBJ whole genome shotgun (WGS) entry which is preliminary data.</text>
</comment>
<gene>
    <name evidence="2" type="ORF">GGX14DRAFT_400484</name>
</gene>
<accession>A0AAD6V326</accession>
<dbReference type="Proteomes" id="UP001219525">
    <property type="component" value="Unassembled WGS sequence"/>
</dbReference>
<feature type="region of interest" description="Disordered" evidence="1">
    <location>
        <begin position="328"/>
        <end position="347"/>
    </location>
</feature>
<proteinExistence type="predicted"/>
<protein>
    <submittedName>
        <fullName evidence="2">Uncharacterized protein</fullName>
    </submittedName>
</protein>
<feature type="compositionally biased region" description="Basic and acidic residues" evidence="1">
    <location>
        <begin position="299"/>
        <end position="311"/>
    </location>
</feature>
<evidence type="ECO:0000313" key="3">
    <source>
        <dbReference type="Proteomes" id="UP001219525"/>
    </source>
</evidence>
<dbReference type="EMBL" id="JARJCW010000061">
    <property type="protein sequence ID" value="KAJ7200885.1"/>
    <property type="molecule type" value="Genomic_DNA"/>
</dbReference>
<dbReference type="AlphaFoldDB" id="A0AAD6V326"/>
<keyword evidence="3" id="KW-1185">Reference proteome</keyword>
<evidence type="ECO:0000313" key="2">
    <source>
        <dbReference type="EMBL" id="KAJ7200885.1"/>
    </source>
</evidence>